<feature type="signal peptide" evidence="8">
    <location>
        <begin position="1"/>
        <end position="19"/>
    </location>
</feature>
<evidence type="ECO:0008006" key="13">
    <source>
        <dbReference type="Google" id="ProtNLM"/>
    </source>
</evidence>
<dbReference type="PROSITE" id="PS00636">
    <property type="entry name" value="DNAJ_1"/>
    <property type="match status" value="1"/>
</dbReference>
<keyword evidence="3 6" id="KW-0863">Zinc-finger</keyword>
<name>A0A0E9NK45_SAICN</name>
<dbReference type="InterPro" id="IPR002939">
    <property type="entry name" value="DnaJ_C"/>
</dbReference>
<reference evidence="11 12" key="1">
    <citation type="journal article" date="2011" name="J. Gen. Appl. Microbiol.">
        <title>Draft genome sequencing of the enigmatic yeast Saitoella complicata.</title>
        <authorList>
            <person name="Nishida H."/>
            <person name="Hamamoto M."/>
            <person name="Sugiyama J."/>
        </authorList>
    </citation>
    <scope>NUCLEOTIDE SEQUENCE [LARGE SCALE GENOMIC DNA]</scope>
    <source>
        <strain evidence="11 12">NRRL Y-17804</strain>
    </source>
</reference>
<dbReference type="InterPro" id="IPR036869">
    <property type="entry name" value="J_dom_sf"/>
</dbReference>
<dbReference type="CDD" id="cd10719">
    <property type="entry name" value="DnaJ_zf"/>
    <property type="match status" value="1"/>
</dbReference>
<dbReference type="SUPFAM" id="SSF57938">
    <property type="entry name" value="DnaJ/Hsp40 cysteine-rich domain"/>
    <property type="match status" value="1"/>
</dbReference>
<dbReference type="SUPFAM" id="SSF49493">
    <property type="entry name" value="HSP40/DnaJ peptide-binding domain"/>
    <property type="match status" value="2"/>
</dbReference>
<keyword evidence="12" id="KW-1185">Reference proteome</keyword>
<dbReference type="GO" id="GO:0008270">
    <property type="term" value="F:zinc ion binding"/>
    <property type="evidence" value="ECO:0007669"/>
    <property type="project" value="UniProtKB-KW"/>
</dbReference>
<reference evidence="11 12" key="2">
    <citation type="journal article" date="2014" name="J. Gen. Appl. Microbiol.">
        <title>The early diverging ascomycetous budding yeast Saitoella complicata has three histone deacetylases belonging to the Clr6, Hos2, and Rpd3 lineages.</title>
        <authorList>
            <person name="Nishida H."/>
            <person name="Matsumoto T."/>
            <person name="Kondo S."/>
            <person name="Hamamoto M."/>
            <person name="Yoshikawa H."/>
        </authorList>
    </citation>
    <scope>NUCLEOTIDE SEQUENCE [LARGE SCALE GENOMIC DNA]</scope>
    <source>
        <strain evidence="11 12">NRRL Y-17804</strain>
    </source>
</reference>
<dbReference type="GO" id="GO:0051082">
    <property type="term" value="F:unfolded protein binding"/>
    <property type="evidence" value="ECO:0007669"/>
    <property type="project" value="InterPro"/>
</dbReference>
<accession>A0A0E9NK45</accession>
<proteinExistence type="predicted"/>
<dbReference type="SMART" id="SM00271">
    <property type="entry name" value="DnaJ"/>
    <property type="match status" value="1"/>
</dbReference>
<dbReference type="Proteomes" id="UP000033140">
    <property type="component" value="Unassembled WGS sequence"/>
</dbReference>
<evidence type="ECO:0000256" key="3">
    <source>
        <dbReference type="ARBA" id="ARBA00022771"/>
    </source>
</evidence>
<dbReference type="InterPro" id="IPR008971">
    <property type="entry name" value="HSP40/DnaJ_pept-bd"/>
</dbReference>
<keyword evidence="8" id="KW-0732">Signal</keyword>
<evidence type="ECO:0000313" key="11">
    <source>
        <dbReference type="EMBL" id="GAO50252.1"/>
    </source>
</evidence>
<evidence type="ECO:0000259" key="9">
    <source>
        <dbReference type="PROSITE" id="PS50076"/>
    </source>
</evidence>
<dbReference type="Pfam" id="PF00684">
    <property type="entry name" value="DnaJ_CXXCXGXG"/>
    <property type="match status" value="1"/>
</dbReference>
<feature type="domain" description="CR-type" evidence="10">
    <location>
        <begin position="152"/>
        <end position="235"/>
    </location>
</feature>
<dbReference type="EMBL" id="BACD03000031">
    <property type="protein sequence ID" value="GAO50252.1"/>
    <property type="molecule type" value="Genomic_DNA"/>
</dbReference>
<organism evidence="11 12">
    <name type="scientific">Saitoella complicata (strain BCRC 22490 / CBS 7301 / JCM 7358 / NBRC 10748 / NRRL Y-17804)</name>
    <dbReference type="NCBI Taxonomy" id="698492"/>
    <lineage>
        <taxon>Eukaryota</taxon>
        <taxon>Fungi</taxon>
        <taxon>Dikarya</taxon>
        <taxon>Ascomycota</taxon>
        <taxon>Taphrinomycotina</taxon>
        <taxon>Taphrinomycotina incertae sedis</taxon>
        <taxon>Saitoella</taxon>
    </lineage>
</organism>
<gene>
    <name evidence="11" type="ORF">G7K_4384-t1</name>
</gene>
<keyword evidence="4 6" id="KW-0862">Zinc</keyword>
<evidence type="ECO:0000256" key="2">
    <source>
        <dbReference type="ARBA" id="ARBA00022737"/>
    </source>
</evidence>
<feature type="compositionally biased region" description="Gly residues" evidence="7">
    <location>
        <begin position="93"/>
        <end position="109"/>
    </location>
</feature>
<dbReference type="PRINTS" id="PR00625">
    <property type="entry name" value="JDOMAIN"/>
</dbReference>
<keyword evidence="1 6" id="KW-0479">Metal-binding</keyword>
<evidence type="ECO:0000256" key="8">
    <source>
        <dbReference type="SAM" id="SignalP"/>
    </source>
</evidence>
<comment type="caution">
    <text evidence="11">The sequence shown here is derived from an EMBL/GenBank/DDBJ whole genome shotgun (WGS) entry which is preliminary data.</text>
</comment>
<dbReference type="InterPro" id="IPR001305">
    <property type="entry name" value="HSP_DnaJ_Cys-rich_dom"/>
</dbReference>
<protein>
    <recommendedName>
        <fullName evidence="13">J domain-containing protein</fullName>
    </recommendedName>
</protein>
<dbReference type="PANTHER" id="PTHR43888">
    <property type="entry name" value="DNAJ-LIKE-2, ISOFORM A-RELATED"/>
    <property type="match status" value="1"/>
</dbReference>
<dbReference type="STRING" id="698492.A0A0E9NK45"/>
<dbReference type="InterPro" id="IPR036410">
    <property type="entry name" value="HSP_DnaJ_Cys-rich_dom_sf"/>
</dbReference>
<dbReference type="Gene3D" id="1.10.287.110">
    <property type="entry name" value="DnaJ domain"/>
    <property type="match status" value="1"/>
</dbReference>
<dbReference type="PROSITE" id="PS51188">
    <property type="entry name" value="ZF_CR"/>
    <property type="match status" value="1"/>
</dbReference>
<feature type="zinc finger region" description="CR-type" evidence="6">
    <location>
        <begin position="152"/>
        <end position="235"/>
    </location>
</feature>
<dbReference type="SUPFAM" id="SSF46565">
    <property type="entry name" value="Chaperone J-domain"/>
    <property type="match status" value="1"/>
</dbReference>
<dbReference type="PROSITE" id="PS50076">
    <property type="entry name" value="DNAJ_2"/>
    <property type="match status" value="1"/>
</dbReference>
<dbReference type="CDD" id="cd10747">
    <property type="entry name" value="DnaJ_C"/>
    <property type="match status" value="1"/>
</dbReference>
<evidence type="ECO:0000259" key="10">
    <source>
        <dbReference type="PROSITE" id="PS51188"/>
    </source>
</evidence>
<dbReference type="InterPro" id="IPR018253">
    <property type="entry name" value="DnaJ_domain_CS"/>
</dbReference>
<dbReference type="OMA" id="KWHEDGD"/>
<feature type="region of interest" description="Disordered" evidence="7">
    <location>
        <begin position="88"/>
        <end position="110"/>
    </location>
</feature>
<dbReference type="InterPro" id="IPR044713">
    <property type="entry name" value="DNJA1/2-like"/>
</dbReference>
<sequence length="391" mass="43000">MRSIIFPLLFLLILTLVSASRDFYKILNIPHTSTPQQIKSAYRSLSKKWHPDKNPDNPDAHSKFVELAAAYEVLSDPEKKEVYDKFGEEGLSQQGGGGGGRGGPGGGGDPFDMFAKFFGGSGHFGQHRHPQTPRGPTLETVLAVPLRNLYTGSTIPLSLEKQQICTECLGTGARSAEDVVTCGQCRGSGRVIRKHQLAPGIVQQVQMGCDKCGGKGKEIKHVCTTCRGSKVVRGTTEFEVEIEPGMMKGHKIVFEGEADESPDWEAGDLVLVIEEQEPTTSSPSYPFRRRGQDLYTTVLLPLQDALLGSWTRTIDLFGQRAITLSRARGEVVQPGYVEVREGDGMPVWGKEGEWGRMYVEYVVVLPEGRGEVFLRELEEVFGKEKGGKDEL</sequence>
<evidence type="ECO:0000313" key="12">
    <source>
        <dbReference type="Proteomes" id="UP000033140"/>
    </source>
</evidence>
<dbReference type="GO" id="GO:0030544">
    <property type="term" value="F:Hsp70 protein binding"/>
    <property type="evidence" value="ECO:0007669"/>
    <property type="project" value="InterPro"/>
</dbReference>
<keyword evidence="5" id="KW-0143">Chaperone</keyword>
<evidence type="ECO:0000256" key="7">
    <source>
        <dbReference type="SAM" id="MobiDB-lite"/>
    </source>
</evidence>
<reference evidence="11 12" key="3">
    <citation type="journal article" date="2015" name="Genome Announc.">
        <title>Draft Genome Sequence of the Archiascomycetous Yeast Saitoella complicata.</title>
        <authorList>
            <person name="Yamauchi K."/>
            <person name="Kondo S."/>
            <person name="Hamamoto M."/>
            <person name="Takahashi Y."/>
            <person name="Ogura Y."/>
            <person name="Hayashi T."/>
            <person name="Nishida H."/>
        </authorList>
    </citation>
    <scope>NUCLEOTIDE SEQUENCE [LARGE SCALE GENOMIC DNA]</scope>
    <source>
        <strain evidence="11 12">NRRL Y-17804</strain>
    </source>
</reference>
<keyword evidence="2" id="KW-0677">Repeat</keyword>
<dbReference type="RefSeq" id="XP_019021590.1">
    <property type="nucleotide sequence ID" value="XM_019172072.1"/>
</dbReference>
<dbReference type="Pfam" id="PF01556">
    <property type="entry name" value="DnaJ_C"/>
    <property type="match status" value="1"/>
</dbReference>
<evidence type="ECO:0000256" key="4">
    <source>
        <dbReference type="ARBA" id="ARBA00022833"/>
    </source>
</evidence>
<dbReference type="Gene3D" id="2.60.260.20">
    <property type="entry name" value="Urease metallochaperone UreE, N-terminal domain"/>
    <property type="match status" value="2"/>
</dbReference>
<evidence type="ECO:0000256" key="1">
    <source>
        <dbReference type="ARBA" id="ARBA00022723"/>
    </source>
</evidence>
<dbReference type="Gene3D" id="2.10.230.10">
    <property type="entry name" value="Heat shock protein DnaJ, cysteine-rich domain"/>
    <property type="match status" value="1"/>
</dbReference>
<dbReference type="GO" id="GO:0006457">
    <property type="term" value="P:protein folding"/>
    <property type="evidence" value="ECO:0007669"/>
    <property type="project" value="InterPro"/>
</dbReference>
<feature type="chain" id="PRO_5002430443" description="J domain-containing protein" evidence="8">
    <location>
        <begin position="20"/>
        <end position="391"/>
    </location>
</feature>
<evidence type="ECO:0000256" key="6">
    <source>
        <dbReference type="PROSITE-ProRule" id="PRU00546"/>
    </source>
</evidence>
<evidence type="ECO:0000256" key="5">
    <source>
        <dbReference type="ARBA" id="ARBA00023186"/>
    </source>
</evidence>
<dbReference type="FunFam" id="2.10.230.10:FF:000002">
    <property type="entry name" value="Molecular chaperone DnaJ"/>
    <property type="match status" value="1"/>
</dbReference>
<dbReference type="InterPro" id="IPR001623">
    <property type="entry name" value="DnaJ_domain"/>
</dbReference>
<dbReference type="AlphaFoldDB" id="A0A0E9NK45"/>
<dbReference type="Pfam" id="PF00226">
    <property type="entry name" value="DnaJ"/>
    <property type="match status" value="1"/>
</dbReference>
<dbReference type="OrthoDB" id="550424at2759"/>
<dbReference type="CDD" id="cd06257">
    <property type="entry name" value="DnaJ"/>
    <property type="match status" value="1"/>
</dbReference>
<feature type="domain" description="J" evidence="9">
    <location>
        <begin position="22"/>
        <end position="87"/>
    </location>
</feature>